<evidence type="ECO:0000256" key="5">
    <source>
        <dbReference type="ARBA" id="ARBA00038229"/>
    </source>
</evidence>
<gene>
    <name evidence="8" type="ORF">LOTGIDRAFT_184187</name>
</gene>
<dbReference type="InterPro" id="IPR001680">
    <property type="entry name" value="WD40_rpt"/>
</dbReference>
<dbReference type="InterPro" id="IPR036322">
    <property type="entry name" value="WD40_repeat_dom_sf"/>
</dbReference>
<feature type="repeat" description="WD" evidence="6">
    <location>
        <begin position="187"/>
        <end position="221"/>
    </location>
</feature>
<dbReference type="Pfam" id="PF04003">
    <property type="entry name" value="Utp12"/>
    <property type="match status" value="1"/>
</dbReference>
<evidence type="ECO:0000256" key="6">
    <source>
        <dbReference type="PROSITE-ProRule" id="PRU00221"/>
    </source>
</evidence>
<sequence>MGITKQYLRFEPGDVFGLVGSLKSNIVYLEISRSHGKFCAVGACENVIVWDLKTKEKHLTLQGEKHEVTIISPCPDKKHLAVGYNDGMVRVFSLISRECICTFSGHKSAVSALNYDAQGLQLVSGSKDTNVIVWDIVNEAGLYRLKGHKGQITQAVFLRRENVLVSSSKDTYIKFWDLDTQHCFKTLVTHRSEIYDFVFVSDESRLITGSADSELRVWTINYHGKKLEADEGDDGKKIDLDTDNIEDDMNILSCTKLGSVIRQSRTHVVSMVTDKHDKVLICHGNDKKLEVFSLPNEEELKKRLAKKKKKARLKKSEDPSINEDDVRLEASDYIKQLTQVFLPAKIRSVDFLIGDTEIKLLSLLTNNSIETSSLDIQEKSSQRADINSHVLPGHRTDVRALCFSSDNTAIVTVSAESAKLWNRSSVKCIRTMTCEYSVACVFAPGDRHIILGTKSGKLQIFDIASGDLLEDLEAHNGTIYSISLSPDKRGILTGSADKTVKFWNFEFVQQEKTSSTSKHLTLQHSRTLKMDEEVMCAKYSPDQRLFAVSLLDNTVKVFFVDTLKFFLSLYGHKLPVLSLDISTDGTLLISGSADRNIKIWGLDFGDCHKSIFAHDDSIMCVQFVPNTHLFFSGSKDKKLKQWDADSFEHILTLEGHHAEIWTLAVSTRGNFVATASHDKSLRLWERTQEPLILEEEREMEREKEIDQQVGQSGEPVVAGETTNEVGLAGKKSIETVKAAERLMEAIEVYKDESGKLELHEEDCKRTGKQLPKPPKHPLLIAFNSESPNHYMLDSLKKIKSSELEESLLVMPFSYVTDLLKILDKFLTFGWETELVCRCLFFLLRVHQGEIISNQILLPIVDRLRTVTSNRVNQLRDQIGFNMAGLQFLKRKLEDRDEVKFFADATTTRKKKKKKADKVILALKT</sequence>
<dbReference type="PANTHER" id="PTHR19853">
    <property type="entry name" value="WD REPEAT CONTAINING PROTEIN 3 WDR3"/>
    <property type="match status" value="1"/>
</dbReference>
<dbReference type="STRING" id="225164.V3ZT99"/>
<evidence type="ECO:0000313" key="9">
    <source>
        <dbReference type="Proteomes" id="UP000030746"/>
    </source>
</evidence>
<dbReference type="InterPro" id="IPR020472">
    <property type="entry name" value="WD40_PAC1"/>
</dbReference>
<feature type="domain" description="Small-subunit processome Utp12" evidence="7">
    <location>
        <begin position="788"/>
        <end position="890"/>
    </location>
</feature>
<dbReference type="PRINTS" id="PR00320">
    <property type="entry name" value="GPROTEINBRPT"/>
</dbReference>
<dbReference type="Pfam" id="PF25172">
    <property type="entry name" value="Beta-prop_WDR3_2nd"/>
    <property type="match status" value="1"/>
</dbReference>
<dbReference type="OrthoDB" id="407922at2759"/>
<reference evidence="8 9" key="1">
    <citation type="journal article" date="2013" name="Nature">
        <title>Insights into bilaterian evolution from three spiralian genomes.</title>
        <authorList>
            <person name="Simakov O."/>
            <person name="Marletaz F."/>
            <person name="Cho S.J."/>
            <person name="Edsinger-Gonzales E."/>
            <person name="Havlak P."/>
            <person name="Hellsten U."/>
            <person name="Kuo D.H."/>
            <person name="Larsson T."/>
            <person name="Lv J."/>
            <person name="Arendt D."/>
            <person name="Savage R."/>
            <person name="Osoegawa K."/>
            <person name="de Jong P."/>
            <person name="Grimwood J."/>
            <person name="Chapman J.A."/>
            <person name="Shapiro H."/>
            <person name="Aerts A."/>
            <person name="Otillar R.P."/>
            <person name="Terry A.Y."/>
            <person name="Boore J.L."/>
            <person name="Grigoriev I.V."/>
            <person name="Lindberg D.R."/>
            <person name="Seaver E.C."/>
            <person name="Weisblat D.A."/>
            <person name="Putnam N.H."/>
            <person name="Rokhsar D.S."/>
        </authorList>
    </citation>
    <scope>NUCLEOTIDE SEQUENCE [LARGE SCALE GENOMIC DNA]</scope>
</reference>
<comment type="subcellular location">
    <subcellularLocation>
        <location evidence="1">Nucleus</location>
        <location evidence="1">Nucleolus</location>
    </subcellularLocation>
</comment>
<feature type="repeat" description="WD" evidence="6">
    <location>
        <begin position="103"/>
        <end position="144"/>
    </location>
</feature>
<dbReference type="SUPFAM" id="SSF50998">
    <property type="entry name" value="Quinoprotein alcohol dehydrogenase-like"/>
    <property type="match status" value="1"/>
</dbReference>
<dbReference type="InterPro" id="IPR015943">
    <property type="entry name" value="WD40/YVTN_repeat-like_dom_sf"/>
</dbReference>
<evidence type="ECO:0000256" key="3">
    <source>
        <dbReference type="ARBA" id="ARBA00022737"/>
    </source>
</evidence>
<dbReference type="SMART" id="SM00320">
    <property type="entry name" value="WD40"/>
    <property type="match status" value="12"/>
</dbReference>
<dbReference type="HOGENOM" id="CLU_005318_0_1_1"/>
<organism evidence="8 9">
    <name type="scientific">Lottia gigantea</name>
    <name type="common">Giant owl limpet</name>
    <dbReference type="NCBI Taxonomy" id="225164"/>
    <lineage>
        <taxon>Eukaryota</taxon>
        <taxon>Metazoa</taxon>
        <taxon>Spiralia</taxon>
        <taxon>Lophotrochozoa</taxon>
        <taxon>Mollusca</taxon>
        <taxon>Gastropoda</taxon>
        <taxon>Patellogastropoda</taxon>
        <taxon>Lottioidea</taxon>
        <taxon>Lottiidae</taxon>
        <taxon>Lottia</taxon>
    </lineage>
</organism>
<dbReference type="KEGG" id="lgi:LOTGIDRAFT_184187"/>
<evidence type="ECO:0000256" key="1">
    <source>
        <dbReference type="ARBA" id="ARBA00004604"/>
    </source>
</evidence>
<keyword evidence="9" id="KW-1185">Reference proteome</keyword>
<dbReference type="PROSITE" id="PS50082">
    <property type="entry name" value="WD_REPEATS_2"/>
    <property type="match status" value="7"/>
</dbReference>
<dbReference type="Gene3D" id="2.130.10.10">
    <property type="entry name" value="YVTN repeat-like/Quinoprotein amine dehydrogenase"/>
    <property type="match status" value="5"/>
</dbReference>
<feature type="repeat" description="WD" evidence="6">
    <location>
        <begin position="145"/>
        <end position="186"/>
    </location>
</feature>
<dbReference type="PROSITE" id="PS50294">
    <property type="entry name" value="WD_REPEATS_REGION"/>
    <property type="match status" value="7"/>
</dbReference>
<dbReference type="CTD" id="20244587"/>
<accession>V3ZT99</accession>
<dbReference type="SUPFAM" id="SSF50978">
    <property type="entry name" value="WD40 repeat-like"/>
    <property type="match status" value="1"/>
</dbReference>
<dbReference type="GeneID" id="20244587"/>
<dbReference type="OMA" id="MNIPLTC"/>
<dbReference type="GO" id="GO:0030490">
    <property type="term" value="P:maturation of SSU-rRNA"/>
    <property type="evidence" value="ECO:0007669"/>
    <property type="project" value="TreeGrafter"/>
</dbReference>
<evidence type="ECO:0000256" key="4">
    <source>
        <dbReference type="ARBA" id="ARBA00023242"/>
    </source>
</evidence>
<keyword evidence="2 6" id="KW-0853">WD repeat</keyword>
<dbReference type="EMBL" id="KB203566">
    <property type="protein sequence ID" value="ESO84126.1"/>
    <property type="molecule type" value="Genomic_DNA"/>
</dbReference>
<dbReference type="InterPro" id="IPR019775">
    <property type="entry name" value="WD40_repeat_CS"/>
</dbReference>
<feature type="repeat" description="WD" evidence="6">
    <location>
        <begin position="653"/>
        <end position="685"/>
    </location>
</feature>
<feature type="repeat" description="WD" evidence="6">
    <location>
        <begin position="569"/>
        <end position="610"/>
    </location>
</feature>
<dbReference type="AlphaFoldDB" id="V3ZT99"/>
<dbReference type="PANTHER" id="PTHR19853:SF0">
    <property type="entry name" value="WD REPEAT-CONTAINING PROTEIN 3"/>
    <property type="match status" value="1"/>
</dbReference>
<comment type="similarity">
    <text evidence="5">Belongs to the WD repeat WDR3/UTP12 family.</text>
</comment>
<dbReference type="GO" id="GO:0032040">
    <property type="term" value="C:small-subunit processome"/>
    <property type="evidence" value="ECO:0007669"/>
    <property type="project" value="TreeGrafter"/>
</dbReference>
<dbReference type="Proteomes" id="UP000030746">
    <property type="component" value="Unassembled WGS sequence"/>
</dbReference>
<dbReference type="InterPro" id="IPR051570">
    <property type="entry name" value="TBC1_cilium_biogenesis"/>
</dbReference>
<dbReference type="CDD" id="cd00200">
    <property type="entry name" value="WD40"/>
    <property type="match status" value="2"/>
</dbReference>
<evidence type="ECO:0000256" key="2">
    <source>
        <dbReference type="ARBA" id="ARBA00022574"/>
    </source>
</evidence>
<protein>
    <recommendedName>
        <fullName evidence="7">Small-subunit processome Utp12 domain-containing protein</fullName>
    </recommendedName>
</protein>
<dbReference type="FunFam" id="2.130.10.10:FF:000178">
    <property type="entry name" value="WD repeat domain 3"/>
    <property type="match status" value="1"/>
</dbReference>
<proteinExistence type="inferred from homology"/>
<dbReference type="GO" id="GO:0030515">
    <property type="term" value="F:snoRNA binding"/>
    <property type="evidence" value="ECO:0007669"/>
    <property type="project" value="TreeGrafter"/>
</dbReference>
<evidence type="ECO:0000313" key="8">
    <source>
        <dbReference type="EMBL" id="ESO84126.1"/>
    </source>
</evidence>
<keyword evidence="3" id="KW-0677">Repeat</keyword>
<evidence type="ECO:0000259" key="7">
    <source>
        <dbReference type="Pfam" id="PF04003"/>
    </source>
</evidence>
<dbReference type="FunFam" id="2.130.10.10:FF:000172">
    <property type="entry name" value="WD repeat domain 3"/>
    <property type="match status" value="1"/>
</dbReference>
<dbReference type="PROSITE" id="PS00678">
    <property type="entry name" value="WD_REPEATS_1"/>
    <property type="match status" value="3"/>
</dbReference>
<name>V3ZT99_LOTGI</name>
<dbReference type="InterPro" id="IPR011047">
    <property type="entry name" value="Quinoprotein_ADH-like_sf"/>
</dbReference>
<dbReference type="GO" id="GO:0034388">
    <property type="term" value="C:Pwp2p-containing subcomplex of 90S preribosome"/>
    <property type="evidence" value="ECO:0007669"/>
    <property type="project" value="TreeGrafter"/>
</dbReference>
<keyword evidence="4" id="KW-0539">Nucleus</keyword>
<feature type="repeat" description="WD" evidence="6">
    <location>
        <begin position="611"/>
        <end position="652"/>
    </location>
</feature>
<dbReference type="Pfam" id="PF25173">
    <property type="entry name" value="Beta-prop_WDR3_1st"/>
    <property type="match status" value="1"/>
</dbReference>
<feature type="repeat" description="WD" evidence="6">
    <location>
        <begin position="472"/>
        <end position="513"/>
    </location>
</feature>
<dbReference type="InterPro" id="IPR007148">
    <property type="entry name" value="SSU_processome_Utp12"/>
</dbReference>
<dbReference type="RefSeq" id="XP_009065252.1">
    <property type="nucleotide sequence ID" value="XM_009067004.1"/>
</dbReference>